<dbReference type="InterPro" id="IPR042494">
    <property type="entry name" value="RNF103"/>
</dbReference>
<evidence type="ECO:0000259" key="2">
    <source>
        <dbReference type="PROSITE" id="PS50089"/>
    </source>
</evidence>
<dbReference type="GO" id="GO:0005783">
    <property type="term" value="C:endoplasmic reticulum"/>
    <property type="evidence" value="ECO:0007669"/>
    <property type="project" value="TreeGrafter"/>
</dbReference>
<dbReference type="Pfam" id="PF13639">
    <property type="entry name" value="zf-RING_2"/>
    <property type="match status" value="2"/>
</dbReference>
<dbReference type="SMART" id="SM00184">
    <property type="entry name" value="RING"/>
    <property type="match status" value="2"/>
</dbReference>
<name>A0A812KDS2_SYMPI</name>
<dbReference type="PANTHER" id="PTHR15302">
    <property type="entry name" value="E3 UBIQUITIN-PROTEIN LIGASE RNF103"/>
    <property type="match status" value="1"/>
</dbReference>
<dbReference type="PROSITE" id="PS50089">
    <property type="entry name" value="ZF_RING_2"/>
    <property type="match status" value="2"/>
</dbReference>
<sequence length="402" mass="44187">FFSVQSCKCIAMAMMMSEVSMDDAPQSGASVALVFAFTCFWADSCLICLGLNFIPGLVTMLSLACLIVVCRIVVPANHSEEDEEQPANLPRKQVWASVNLASLNASPPDFHLVQFHRPAGSSEQLMKTVLWQVSVPSAKAPCEQLTCSCCMDDFRPTDPLALLPCGHVFHEECVMKWFLTDASAGACTMHLAERAYLIGSDMPDFLGRKLLTVERTKNVVGATSLKENALPFASHAWTGCAAAFGLQKIGCQEITLWISLTCFLCLSARMLTLSASEPDLPEFGSFRPRRQVWSSMKFSTTNMPPPQFHLIQFDKPFSDASRPVKTVLRKVCVPAEPRVVPQLTCACCLDDFSTNDLVALLPCGHIFHEECVMRWFLTTAYDGACPMCRARSVHHAISVSGP</sequence>
<feature type="domain" description="RING-type" evidence="2">
    <location>
        <begin position="147"/>
        <end position="190"/>
    </location>
</feature>
<dbReference type="GO" id="GO:0036503">
    <property type="term" value="P:ERAD pathway"/>
    <property type="evidence" value="ECO:0007669"/>
    <property type="project" value="TreeGrafter"/>
</dbReference>
<evidence type="ECO:0000256" key="1">
    <source>
        <dbReference type="PROSITE-ProRule" id="PRU00175"/>
    </source>
</evidence>
<reference evidence="3" key="1">
    <citation type="submission" date="2021-02" db="EMBL/GenBank/DDBJ databases">
        <authorList>
            <person name="Dougan E. K."/>
            <person name="Rhodes N."/>
            <person name="Thang M."/>
            <person name="Chan C."/>
        </authorList>
    </citation>
    <scope>NUCLEOTIDE SEQUENCE</scope>
</reference>
<protein>
    <submittedName>
        <fullName evidence="3">Rnf149 protein</fullName>
    </submittedName>
</protein>
<organism evidence="3 4">
    <name type="scientific">Symbiodinium pilosum</name>
    <name type="common">Dinoflagellate</name>
    <dbReference type="NCBI Taxonomy" id="2952"/>
    <lineage>
        <taxon>Eukaryota</taxon>
        <taxon>Sar</taxon>
        <taxon>Alveolata</taxon>
        <taxon>Dinophyceae</taxon>
        <taxon>Suessiales</taxon>
        <taxon>Symbiodiniaceae</taxon>
        <taxon>Symbiodinium</taxon>
    </lineage>
</organism>
<evidence type="ECO:0000313" key="4">
    <source>
        <dbReference type="Proteomes" id="UP000649617"/>
    </source>
</evidence>
<dbReference type="OrthoDB" id="21204at2759"/>
<dbReference type="GO" id="GO:0004842">
    <property type="term" value="F:ubiquitin-protein transferase activity"/>
    <property type="evidence" value="ECO:0007669"/>
    <property type="project" value="InterPro"/>
</dbReference>
<dbReference type="Gene3D" id="3.30.40.10">
    <property type="entry name" value="Zinc/RING finger domain, C3HC4 (zinc finger)"/>
    <property type="match status" value="2"/>
</dbReference>
<dbReference type="EMBL" id="CAJNIZ010003780">
    <property type="protein sequence ID" value="CAE7225895.1"/>
    <property type="molecule type" value="Genomic_DNA"/>
</dbReference>
<keyword evidence="1" id="KW-0862">Zinc</keyword>
<gene>
    <name evidence="3" type="primary">rnf149</name>
    <name evidence="3" type="ORF">SPIL2461_LOCUS3195</name>
</gene>
<dbReference type="PANTHER" id="PTHR15302:SF0">
    <property type="entry name" value="E3 UBIQUITIN-PROTEIN LIGASE RNF103"/>
    <property type="match status" value="1"/>
</dbReference>
<dbReference type="GO" id="GO:0016567">
    <property type="term" value="P:protein ubiquitination"/>
    <property type="evidence" value="ECO:0007669"/>
    <property type="project" value="InterPro"/>
</dbReference>
<keyword evidence="1" id="KW-0479">Metal-binding</keyword>
<comment type="caution">
    <text evidence="3">The sequence shown here is derived from an EMBL/GenBank/DDBJ whole genome shotgun (WGS) entry which is preliminary data.</text>
</comment>
<dbReference type="SUPFAM" id="SSF57850">
    <property type="entry name" value="RING/U-box"/>
    <property type="match status" value="2"/>
</dbReference>
<keyword evidence="1" id="KW-0863">Zinc-finger</keyword>
<dbReference type="AlphaFoldDB" id="A0A812KDS2"/>
<feature type="non-terminal residue" evidence="3">
    <location>
        <position position="402"/>
    </location>
</feature>
<keyword evidence="4" id="KW-1185">Reference proteome</keyword>
<dbReference type="GO" id="GO:0008270">
    <property type="term" value="F:zinc ion binding"/>
    <property type="evidence" value="ECO:0007669"/>
    <property type="project" value="UniProtKB-KW"/>
</dbReference>
<dbReference type="Proteomes" id="UP000649617">
    <property type="component" value="Unassembled WGS sequence"/>
</dbReference>
<proteinExistence type="predicted"/>
<accession>A0A812KDS2</accession>
<evidence type="ECO:0000313" key="3">
    <source>
        <dbReference type="EMBL" id="CAE7225895.1"/>
    </source>
</evidence>
<dbReference type="InterPro" id="IPR001841">
    <property type="entry name" value="Znf_RING"/>
</dbReference>
<feature type="domain" description="RING-type" evidence="2">
    <location>
        <begin position="345"/>
        <end position="389"/>
    </location>
</feature>
<dbReference type="InterPro" id="IPR013083">
    <property type="entry name" value="Znf_RING/FYVE/PHD"/>
</dbReference>